<organism evidence="1 2">
    <name type="scientific">Cirrhinus mrigala</name>
    <name type="common">Mrigala</name>
    <dbReference type="NCBI Taxonomy" id="683832"/>
    <lineage>
        <taxon>Eukaryota</taxon>
        <taxon>Metazoa</taxon>
        <taxon>Chordata</taxon>
        <taxon>Craniata</taxon>
        <taxon>Vertebrata</taxon>
        <taxon>Euteleostomi</taxon>
        <taxon>Actinopterygii</taxon>
        <taxon>Neopterygii</taxon>
        <taxon>Teleostei</taxon>
        <taxon>Ostariophysi</taxon>
        <taxon>Cypriniformes</taxon>
        <taxon>Cyprinidae</taxon>
        <taxon>Labeoninae</taxon>
        <taxon>Labeonini</taxon>
        <taxon>Cirrhinus</taxon>
    </lineage>
</organism>
<evidence type="ECO:0000313" key="2">
    <source>
        <dbReference type="Proteomes" id="UP001529510"/>
    </source>
</evidence>
<feature type="non-terminal residue" evidence="1">
    <location>
        <position position="1"/>
    </location>
</feature>
<proteinExistence type="predicted"/>
<dbReference type="AlphaFoldDB" id="A0ABD0P0J9"/>
<protein>
    <submittedName>
        <fullName evidence="1">Uncharacterized protein</fullName>
    </submittedName>
</protein>
<reference evidence="1 2" key="1">
    <citation type="submission" date="2024-05" db="EMBL/GenBank/DDBJ databases">
        <title>Genome sequencing and assembly of Indian major carp, Cirrhinus mrigala (Hamilton, 1822).</title>
        <authorList>
            <person name="Mohindra V."/>
            <person name="Chowdhury L.M."/>
            <person name="Lal K."/>
            <person name="Jena J.K."/>
        </authorList>
    </citation>
    <scope>NUCLEOTIDE SEQUENCE [LARGE SCALE GENOMIC DNA]</scope>
    <source>
        <strain evidence="1">CM1030</strain>
        <tissue evidence="1">Blood</tissue>
    </source>
</reference>
<name>A0ABD0P0J9_CIRMR</name>
<sequence>LETLLCYLELHPQQWVELLHPTLSICKLQCYGGPQQLRKITKLCPPVAVALARKRMAGERVESCDALEFDVVELADTMGWQLPLVKRGLRQLQWGSDT</sequence>
<evidence type="ECO:0000313" key="1">
    <source>
        <dbReference type="EMBL" id="KAL0166786.1"/>
    </source>
</evidence>
<dbReference type="EMBL" id="JAMKFB020000019">
    <property type="protein sequence ID" value="KAL0166786.1"/>
    <property type="molecule type" value="Genomic_DNA"/>
</dbReference>
<accession>A0ABD0P0J9</accession>
<feature type="non-terminal residue" evidence="1">
    <location>
        <position position="98"/>
    </location>
</feature>
<dbReference type="Proteomes" id="UP001529510">
    <property type="component" value="Unassembled WGS sequence"/>
</dbReference>
<keyword evidence="2" id="KW-1185">Reference proteome</keyword>
<comment type="caution">
    <text evidence="1">The sequence shown here is derived from an EMBL/GenBank/DDBJ whole genome shotgun (WGS) entry which is preliminary data.</text>
</comment>
<gene>
    <name evidence="1" type="ORF">M9458_038630</name>
</gene>